<evidence type="ECO:0000313" key="2">
    <source>
        <dbReference type="EMBL" id="GGO08519.1"/>
    </source>
</evidence>
<name>A0A8H9GZJ4_9ACTN</name>
<protein>
    <submittedName>
        <fullName evidence="2">Uncharacterized protein</fullName>
    </submittedName>
</protein>
<gene>
    <name evidence="2" type="ORF">GCM10011574_23140</name>
</gene>
<evidence type="ECO:0000256" key="1">
    <source>
        <dbReference type="SAM" id="MobiDB-lite"/>
    </source>
</evidence>
<dbReference type="AlphaFoldDB" id="A0A8H9GZJ4"/>
<accession>A0A8H9GZJ4</accession>
<dbReference type="EMBL" id="BMMN01000003">
    <property type="protein sequence ID" value="GGO08519.1"/>
    <property type="molecule type" value="Genomic_DNA"/>
</dbReference>
<comment type="caution">
    <text evidence="2">The sequence shown here is derived from an EMBL/GenBank/DDBJ whole genome shotgun (WGS) entry which is preliminary data.</text>
</comment>
<reference evidence="2" key="2">
    <citation type="submission" date="2020-09" db="EMBL/GenBank/DDBJ databases">
        <authorList>
            <person name="Sun Q."/>
            <person name="Zhou Y."/>
        </authorList>
    </citation>
    <scope>NUCLEOTIDE SEQUENCE</scope>
    <source>
        <strain evidence="2">CGMCC 4.7138</strain>
    </source>
</reference>
<feature type="compositionally biased region" description="Basic residues" evidence="1">
    <location>
        <begin position="65"/>
        <end position="74"/>
    </location>
</feature>
<sequence>MEEDDGDFRLLTLTIIRGARLPTIRGVKRHPLAVTAEAVLVRAQAGGDAPLGLADGRLVGDGRTRPLRRRRASG</sequence>
<evidence type="ECO:0000313" key="3">
    <source>
        <dbReference type="Proteomes" id="UP000653480"/>
    </source>
</evidence>
<dbReference type="Proteomes" id="UP000653480">
    <property type="component" value="Unassembled WGS sequence"/>
</dbReference>
<proteinExistence type="predicted"/>
<keyword evidence="3" id="KW-1185">Reference proteome</keyword>
<feature type="region of interest" description="Disordered" evidence="1">
    <location>
        <begin position="49"/>
        <end position="74"/>
    </location>
</feature>
<reference evidence="2" key="1">
    <citation type="journal article" date="2014" name="Int. J. Syst. Evol. Microbiol.">
        <title>Complete genome sequence of Corynebacterium casei LMG S-19264T (=DSM 44701T), isolated from a smear-ripened cheese.</title>
        <authorList>
            <consortium name="US DOE Joint Genome Institute (JGI-PGF)"/>
            <person name="Walter F."/>
            <person name="Albersmeier A."/>
            <person name="Kalinowski J."/>
            <person name="Ruckert C."/>
        </authorList>
    </citation>
    <scope>NUCLEOTIDE SEQUENCE</scope>
    <source>
        <strain evidence="2">CGMCC 4.7138</strain>
    </source>
</reference>
<organism evidence="2 3">
    <name type="scientific">Microbispora bryophytorum</name>
    <dbReference type="NCBI Taxonomy" id="1460882"/>
    <lineage>
        <taxon>Bacteria</taxon>
        <taxon>Bacillati</taxon>
        <taxon>Actinomycetota</taxon>
        <taxon>Actinomycetes</taxon>
        <taxon>Streptosporangiales</taxon>
        <taxon>Streptosporangiaceae</taxon>
        <taxon>Microbispora</taxon>
    </lineage>
</organism>